<dbReference type="Gene3D" id="4.10.1000.10">
    <property type="entry name" value="Zinc finger, CCCH-type"/>
    <property type="match status" value="2"/>
</dbReference>
<feature type="domain" description="C3H1-type" evidence="7">
    <location>
        <begin position="118"/>
        <end position="146"/>
    </location>
</feature>
<evidence type="ECO:0000256" key="4">
    <source>
        <dbReference type="ARBA" id="ARBA00022833"/>
    </source>
</evidence>
<feature type="region of interest" description="Disordered" evidence="6">
    <location>
        <begin position="1"/>
        <end position="21"/>
    </location>
</feature>
<dbReference type="Proteomes" id="UP000504608">
    <property type="component" value="Unplaced"/>
</dbReference>
<evidence type="ECO:0000313" key="9">
    <source>
        <dbReference type="RefSeq" id="XP_023000378.1"/>
    </source>
</evidence>
<sequence length="301" mass="34289">MSDPYPFHQVTPSDHEARGVWPPLRPPPWPPRYSIGRFPSFYQPTMSEVVPSRVMPSNFEIPQWNNVNIGLHDNELEWRYALASNDHTRGWLPSWRGIEFHENRLPECPIVNSRTGMATEMKVCRQFQRRGKCAYGDQCRFLHKIPENTKDFGYSSQNHEVRAVASGHVMDRKSMFDQFEEVRSKVQTKIVARSEIPVPVSCKTRLCYLWQTTGHCSYGEVCRFAHGEAELQKLESCSPSERGRVGGASATTKAAAAAGLRCSRGIGTDGKNKGSSRMKQLFKSKEHKKKLIGIYADWLEN</sequence>
<keyword evidence="3 5" id="KW-0863">Zinc-finger</keyword>
<proteinExistence type="predicted"/>
<evidence type="ECO:0000259" key="7">
    <source>
        <dbReference type="PROSITE" id="PS50103"/>
    </source>
</evidence>
<dbReference type="GO" id="GO:0003729">
    <property type="term" value="F:mRNA binding"/>
    <property type="evidence" value="ECO:0007669"/>
    <property type="project" value="InterPro"/>
</dbReference>
<dbReference type="InterPro" id="IPR000571">
    <property type="entry name" value="Znf_CCCH"/>
</dbReference>
<keyword evidence="1 5" id="KW-0479">Metal-binding</keyword>
<accession>A0A6J1KMG0</accession>
<feature type="zinc finger region" description="C3H1-type" evidence="5">
    <location>
        <begin position="118"/>
        <end position="146"/>
    </location>
</feature>
<evidence type="ECO:0000256" key="2">
    <source>
        <dbReference type="ARBA" id="ARBA00022737"/>
    </source>
</evidence>
<dbReference type="SUPFAM" id="SSF90229">
    <property type="entry name" value="CCCH zinc finger"/>
    <property type="match status" value="2"/>
</dbReference>
<dbReference type="PROSITE" id="PS50103">
    <property type="entry name" value="ZF_C3H1"/>
    <property type="match status" value="2"/>
</dbReference>
<dbReference type="OrthoDB" id="410307at2759"/>
<dbReference type="PANTHER" id="PTHR12547:SF18">
    <property type="entry name" value="PROTEIN TIS11"/>
    <property type="match status" value="1"/>
</dbReference>
<name>A0A6J1KMG0_CUCMA</name>
<dbReference type="GO" id="GO:0008270">
    <property type="term" value="F:zinc ion binding"/>
    <property type="evidence" value="ECO:0007669"/>
    <property type="project" value="UniProtKB-KW"/>
</dbReference>
<gene>
    <name evidence="9" type="primary">LOC111494633</name>
</gene>
<dbReference type="InterPro" id="IPR036855">
    <property type="entry name" value="Znf_CCCH_sf"/>
</dbReference>
<dbReference type="InterPro" id="IPR045877">
    <property type="entry name" value="ZFP36-like"/>
</dbReference>
<dbReference type="SMART" id="SM00356">
    <property type="entry name" value="ZnF_C3H1"/>
    <property type="match status" value="2"/>
</dbReference>
<evidence type="ECO:0000256" key="3">
    <source>
        <dbReference type="ARBA" id="ARBA00022771"/>
    </source>
</evidence>
<feature type="domain" description="C3H1-type" evidence="7">
    <location>
        <begin position="201"/>
        <end position="229"/>
    </location>
</feature>
<feature type="zinc finger region" description="C3H1-type" evidence="5">
    <location>
        <begin position="201"/>
        <end position="229"/>
    </location>
</feature>
<evidence type="ECO:0000256" key="6">
    <source>
        <dbReference type="SAM" id="MobiDB-lite"/>
    </source>
</evidence>
<dbReference type="FunFam" id="4.10.1000.10:FF:000001">
    <property type="entry name" value="zinc finger CCCH domain-containing protein 15-like"/>
    <property type="match status" value="1"/>
</dbReference>
<keyword evidence="2" id="KW-0677">Repeat</keyword>
<dbReference type="KEGG" id="cmax:111494633"/>
<organism evidence="8 9">
    <name type="scientific">Cucurbita maxima</name>
    <name type="common">Pumpkin</name>
    <name type="synonym">Winter squash</name>
    <dbReference type="NCBI Taxonomy" id="3661"/>
    <lineage>
        <taxon>Eukaryota</taxon>
        <taxon>Viridiplantae</taxon>
        <taxon>Streptophyta</taxon>
        <taxon>Embryophyta</taxon>
        <taxon>Tracheophyta</taxon>
        <taxon>Spermatophyta</taxon>
        <taxon>Magnoliopsida</taxon>
        <taxon>eudicotyledons</taxon>
        <taxon>Gunneridae</taxon>
        <taxon>Pentapetalae</taxon>
        <taxon>rosids</taxon>
        <taxon>fabids</taxon>
        <taxon>Cucurbitales</taxon>
        <taxon>Cucurbitaceae</taxon>
        <taxon>Cucurbiteae</taxon>
        <taxon>Cucurbita</taxon>
    </lineage>
</organism>
<reference evidence="9" key="1">
    <citation type="submission" date="2025-08" db="UniProtKB">
        <authorList>
            <consortium name="RefSeq"/>
        </authorList>
    </citation>
    <scope>IDENTIFICATION</scope>
    <source>
        <tissue evidence="9">Young leaves</tissue>
    </source>
</reference>
<dbReference type="PANTHER" id="PTHR12547">
    <property type="entry name" value="CCCH ZINC FINGER/TIS11-RELATED"/>
    <property type="match status" value="1"/>
</dbReference>
<evidence type="ECO:0000313" key="8">
    <source>
        <dbReference type="Proteomes" id="UP000504608"/>
    </source>
</evidence>
<evidence type="ECO:0000256" key="1">
    <source>
        <dbReference type="ARBA" id="ARBA00022723"/>
    </source>
</evidence>
<dbReference type="GeneID" id="111494633"/>
<dbReference type="RefSeq" id="XP_023000378.1">
    <property type="nucleotide sequence ID" value="XM_023144610.1"/>
</dbReference>
<dbReference type="AlphaFoldDB" id="A0A6J1KMG0"/>
<evidence type="ECO:0000256" key="5">
    <source>
        <dbReference type="PROSITE-ProRule" id="PRU00723"/>
    </source>
</evidence>
<dbReference type="Pfam" id="PF00642">
    <property type="entry name" value="zf-CCCH"/>
    <property type="match status" value="2"/>
</dbReference>
<keyword evidence="8" id="KW-1185">Reference proteome</keyword>
<keyword evidence="4 5" id="KW-0862">Zinc</keyword>
<protein>
    <submittedName>
        <fullName evidence="9">Zinc finger CCCH domain-containing protein 39-like</fullName>
    </submittedName>
</protein>